<accession>A0A938YQM8</accession>
<name>A0A938YQM8_9ACTN</name>
<keyword evidence="4 6" id="KW-0472">Membrane</keyword>
<evidence type="ECO:0000256" key="6">
    <source>
        <dbReference type="SAM" id="Phobius"/>
    </source>
</evidence>
<keyword evidence="8" id="KW-1185">Reference proteome</keyword>
<feature type="transmembrane region" description="Helical" evidence="6">
    <location>
        <begin position="287"/>
        <end position="308"/>
    </location>
</feature>
<evidence type="ECO:0000256" key="2">
    <source>
        <dbReference type="ARBA" id="ARBA00022692"/>
    </source>
</evidence>
<sequence>MTTTGPAPRASHPARPGVPAEQAGAAGSEPRRWVRPRYLHPGAWWLWALGLAVAATRTTNPVLLLLLIAAAGLVVMARRPSAPWATSFRLYLILGAVVVAIRVLFRIVFAGEGTTVLLSLPTLDLGGLVPGLRLLGPVSAEAVLGGAYDGLRLATMLVCVGAANSLADPRRLLAAVPSALYELGTVLVVSVTVFPQLAESLRRVRRARALRAGPRRGRRTLRGIVIPVLTDALDRSLLLAAAMDSRGYGRRGPVPVRTARVTSALLLVGVLALCVGVYAVLDGGIPAAVGTGAIVGGLLVGALGFGVAGRRVRRTRYRPDPWRVRETLVAACGLGVGGILIALAEYAPAPLYPAVAPPALPQLTPLLLAAVVLAALPALLAPPLPPAGAGR</sequence>
<feature type="transmembrane region" description="Helical" evidence="6">
    <location>
        <begin position="61"/>
        <end position="78"/>
    </location>
</feature>
<feature type="transmembrane region" description="Helical" evidence="6">
    <location>
        <begin position="90"/>
        <end position="109"/>
    </location>
</feature>
<evidence type="ECO:0000313" key="7">
    <source>
        <dbReference type="EMBL" id="MBM9477458.1"/>
    </source>
</evidence>
<feature type="transmembrane region" description="Helical" evidence="6">
    <location>
        <begin position="179"/>
        <end position="198"/>
    </location>
</feature>
<feature type="transmembrane region" description="Helical" evidence="6">
    <location>
        <begin position="261"/>
        <end position="281"/>
    </location>
</feature>
<reference evidence="7" key="1">
    <citation type="submission" date="2021-01" db="EMBL/GenBank/DDBJ databases">
        <title>KCTC 19127 draft genome.</title>
        <authorList>
            <person name="An D."/>
        </authorList>
    </citation>
    <scope>NUCLEOTIDE SEQUENCE</scope>
    <source>
        <strain evidence="7">KCTC 19127</strain>
    </source>
</reference>
<feature type="transmembrane region" description="Helical" evidence="6">
    <location>
        <begin position="359"/>
        <end position="381"/>
    </location>
</feature>
<keyword evidence="3 6" id="KW-1133">Transmembrane helix</keyword>
<dbReference type="PANTHER" id="PTHR33514">
    <property type="entry name" value="PROTEIN ABCI12, CHLOROPLASTIC"/>
    <property type="match status" value="1"/>
</dbReference>
<feature type="region of interest" description="Disordered" evidence="5">
    <location>
        <begin position="1"/>
        <end position="28"/>
    </location>
</feature>
<dbReference type="InterPro" id="IPR003339">
    <property type="entry name" value="ABC/ECF_trnsptr_transmembrane"/>
</dbReference>
<protein>
    <submittedName>
        <fullName evidence="7">Energy-coupling factor transporter transmembrane protein EcfT</fullName>
    </submittedName>
</protein>
<evidence type="ECO:0000256" key="4">
    <source>
        <dbReference type="ARBA" id="ARBA00023136"/>
    </source>
</evidence>
<dbReference type="Pfam" id="PF02361">
    <property type="entry name" value="CbiQ"/>
    <property type="match status" value="1"/>
</dbReference>
<proteinExistence type="predicted"/>
<dbReference type="PANTHER" id="PTHR33514:SF15">
    <property type="entry name" value="COBALT TRANSPORT PROTEIN"/>
    <property type="match status" value="1"/>
</dbReference>
<dbReference type="GO" id="GO:0005886">
    <property type="term" value="C:plasma membrane"/>
    <property type="evidence" value="ECO:0007669"/>
    <property type="project" value="TreeGrafter"/>
</dbReference>
<evidence type="ECO:0000256" key="5">
    <source>
        <dbReference type="SAM" id="MobiDB-lite"/>
    </source>
</evidence>
<dbReference type="EMBL" id="JAERWL010000010">
    <property type="protein sequence ID" value="MBM9477458.1"/>
    <property type="molecule type" value="Genomic_DNA"/>
</dbReference>
<comment type="subcellular location">
    <subcellularLocation>
        <location evidence="1">Membrane</location>
        <topology evidence="1">Multi-pass membrane protein</topology>
    </subcellularLocation>
</comment>
<evidence type="ECO:0000313" key="8">
    <source>
        <dbReference type="Proteomes" id="UP000663801"/>
    </source>
</evidence>
<evidence type="ECO:0000256" key="1">
    <source>
        <dbReference type="ARBA" id="ARBA00004141"/>
    </source>
</evidence>
<feature type="transmembrane region" description="Helical" evidence="6">
    <location>
        <begin position="328"/>
        <end position="347"/>
    </location>
</feature>
<dbReference type="AlphaFoldDB" id="A0A938YQM8"/>
<organism evidence="7 8">
    <name type="scientific">Nakamurella flavida</name>
    <dbReference type="NCBI Taxonomy" id="363630"/>
    <lineage>
        <taxon>Bacteria</taxon>
        <taxon>Bacillati</taxon>
        <taxon>Actinomycetota</taxon>
        <taxon>Actinomycetes</taxon>
        <taxon>Nakamurellales</taxon>
        <taxon>Nakamurellaceae</taxon>
        <taxon>Nakamurella</taxon>
    </lineage>
</organism>
<evidence type="ECO:0000256" key="3">
    <source>
        <dbReference type="ARBA" id="ARBA00022989"/>
    </source>
</evidence>
<comment type="caution">
    <text evidence="7">The sequence shown here is derived from an EMBL/GenBank/DDBJ whole genome shotgun (WGS) entry which is preliminary data.</text>
</comment>
<dbReference type="Proteomes" id="UP000663801">
    <property type="component" value="Unassembled WGS sequence"/>
</dbReference>
<gene>
    <name evidence="7" type="ORF">JL107_13495</name>
</gene>
<keyword evidence="2 6" id="KW-0812">Transmembrane</keyword>